<dbReference type="Pfam" id="PF00098">
    <property type="entry name" value="zf-CCHC"/>
    <property type="match status" value="10"/>
</dbReference>
<dbReference type="GO" id="GO:0071038">
    <property type="term" value="P:TRAMP-dependent tRNA surveillance pathway"/>
    <property type="evidence" value="ECO:0007669"/>
    <property type="project" value="TreeGrafter"/>
</dbReference>
<keyword evidence="3" id="KW-0677">Repeat</keyword>
<feature type="compositionally biased region" description="Basic and acidic residues" evidence="8">
    <location>
        <begin position="531"/>
        <end position="556"/>
    </location>
</feature>
<reference evidence="10 11" key="1">
    <citation type="journal article" date="2023" name="IMA Fungus">
        <title>Comparative genomic study of the Penicillium genus elucidates a diverse pangenome and 15 lateral gene transfer events.</title>
        <authorList>
            <person name="Petersen C."/>
            <person name="Sorensen T."/>
            <person name="Nielsen M.R."/>
            <person name="Sondergaard T.E."/>
            <person name="Sorensen J.L."/>
            <person name="Fitzpatrick D.A."/>
            <person name="Frisvad J.C."/>
            <person name="Nielsen K.L."/>
        </authorList>
    </citation>
    <scope>NUCLEOTIDE SEQUENCE [LARGE SCALE GENOMIC DNA]</scope>
    <source>
        <strain evidence="10 11">IBT 29057</strain>
    </source>
</reference>
<dbReference type="AlphaFoldDB" id="A0AAD6GPJ8"/>
<keyword evidence="4 7" id="KW-0863">Zinc-finger</keyword>
<evidence type="ECO:0000256" key="1">
    <source>
        <dbReference type="ARBA" id="ARBA00004123"/>
    </source>
</evidence>
<accession>A0AAD6GPJ8</accession>
<evidence type="ECO:0000256" key="4">
    <source>
        <dbReference type="ARBA" id="ARBA00022771"/>
    </source>
</evidence>
<dbReference type="GO" id="GO:0071039">
    <property type="term" value="P:nuclear polyadenylation-dependent CUT catabolic process"/>
    <property type="evidence" value="ECO:0007669"/>
    <property type="project" value="TreeGrafter"/>
</dbReference>
<evidence type="ECO:0000256" key="8">
    <source>
        <dbReference type="SAM" id="MobiDB-lite"/>
    </source>
</evidence>
<evidence type="ECO:0000256" key="3">
    <source>
        <dbReference type="ARBA" id="ARBA00022737"/>
    </source>
</evidence>
<dbReference type="GO" id="GO:0031499">
    <property type="term" value="C:TRAMP complex"/>
    <property type="evidence" value="ECO:0007669"/>
    <property type="project" value="TreeGrafter"/>
</dbReference>
<feature type="compositionally biased region" description="Basic and acidic residues" evidence="8">
    <location>
        <begin position="514"/>
        <end position="523"/>
    </location>
</feature>
<evidence type="ECO:0000256" key="5">
    <source>
        <dbReference type="ARBA" id="ARBA00022833"/>
    </source>
</evidence>
<feature type="domain" description="CCHC-type" evidence="9">
    <location>
        <begin position="44"/>
        <end position="59"/>
    </location>
</feature>
<feature type="domain" description="CCHC-type" evidence="9">
    <location>
        <begin position="156"/>
        <end position="171"/>
    </location>
</feature>
<dbReference type="GO" id="GO:0071037">
    <property type="term" value="P:nuclear polyadenylation-dependent snRNA catabolic process"/>
    <property type="evidence" value="ECO:0007669"/>
    <property type="project" value="TreeGrafter"/>
</dbReference>
<dbReference type="GO" id="GO:0071036">
    <property type="term" value="P:nuclear polyadenylation-dependent snoRNA catabolic process"/>
    <property type="evidence" value="ECO:0007669"/>
    <property type="project" value="TreeGrafter"/>
</dbReference>
<keyword evidence="2" id="KW-0479">Metal-binding</keyword>
<organism evidence="10 11">
    <name type="scientific">Penicillium hetheringtonii</name>
    <dbReference type="NCBI Taxonomy" id="911720"/>
    <lineage>
        <taxon>Eukaryota</taxon>
        <taxon>Fungi</taxon>
        <taxon>Dikarya</taxon>
        <taxon>Ascomycota</taxon>
        <taxon>Pezizomycotina</taxon>
        <taxon>Eurotiomycetes</taxon>
        <taxon>Eurotiomycetidae</taxon>
        <taxon>Eurotiales</taxon>
        <taxon>Aspergillaceae</taxon>
        <taxon>Penicillium</taxon>
    </lineage>
</organism>
<feature type="domain" description="CCHC-type" evidence="9">
    <location>
        <begin position="488"/>
        <end position="504"/>
    </location>
</feature>
<comment type="caution">
    <text evidence="10">The sequence shown here is derived from an EMBL/GenBank/DDBJ whole genome shotgun (WGS) entry which is preliminary data.</text>
</comment>
<dbReference type="PANTHER" id="PTHR46543">
    <property type="entry name" value="ZINC FINGER CCHC DOMAIN-CONTAINING PROTEIN 7"/>
    <property type="match status" value="1"/>
</dbReference>
<evidence type="ECO:0000256" key="6">
    <source>
        <dbReference type="ARBA" id="ARBA00023242"/>
    </source>
</evidence>
<keyword evidence="6" id="KW-0539">Nucleus</keyword>
<evidence type="ECO:0000313" key="11">
    <source>
        <dbReference type="Proteomes" id="UP001216150"/>
    </source>
</evidence>
<feature type="region of interest" description="Disordered" evidence="8">
    <location>
        <begin position="1"/>
        <end position="31"/>
    </location>
</feature>
<dbReference type="Gene3D" id="4.10.60.10">
    <property type="entry name" value="Zinc finger, CCHC-type"/>
    <property type="match status" value="6"/>
</dbReference>
<feature type="region of interest" description="Disordered" evidence="8">
    <location>
        <begin position="500"/>
        <end position="582"/>
    </location>
</feature>
<dbReference type="EMBL" id="JAQJAC010000008">
    <property type="protein sequence ID" value="KAJ5574771.1"/>
    <property type="molecule type" value="Genomic_DNA"/>
</dbReference>
<evidence type="ECO:0000259" key="9">
    <source>
        <dbReference type="PROSITE" id="PS50158"/>
    </source>
</evidence>
<dbReference type="PANTHER" id="PTHR46543:SF1">
    <property type="entry name" value="ZINC FINGER CCHC DOMAIN-CONTAINING PROTEIN 7"/>
    <property type="match status" value="1"/>
</dbReference>
<feature type="domain" description="CCHC-type" evidence="9">
    <location>
        <begin position="465"/>
        <end position="480"/>
    </location>
</feature>
<feature type="domain" description="CCHC-type" evidence="9">
    <location>
        <begin position="110"/>
        <end position="125"/>
    </location>
</feature>
<name>A0AAD6GPJ8_9EURO</name>
<dbReference type="SUPFAM" id="SSF57756">
    <property type="entry name" value="Retrovirus zinc finger-like domains"/>
    <property type="match status" value="6"/>
</dbReference>
<evidence type="ECO:0000256" key="2">
    <source>
        <dbReference type="ARBA" id="ARBA00022723"/>
    </source>
</evidence>
<protein>
    <submittedName>
        <fullName evidence="10">Zinc knuckle transcription factor (CnjB)</fullName>
    </submittedName>
</protein>
<sequence>MSELVRYGRGGSGSRLESSPPKSTGDSKGLKTIHGKFGSDGQTCRNCGGLDHFARNCPKAGTICIVRGEENHKSGGGLPPRRSPTGCYNCGEPGHSKADCPEPRKQTGACYNCGEEGHSKADCPEPRKQTGACFNCGEEGHNKVNCPKPRVFKGTCRICSQEGHPAVDCPEKPADICRNCKAEGHQTKVCQANRKFDLNHVADKLPEEAWDLMKAASDEKGNRQLSGGNASMISDNLHIAYSIYQALQIYSKSCPEETFESIGKKMRDENFNIHLIALTKPPEDVISLIDLQGQLDREFVVGFFFSDKAQRANLRERWPTSTEENIERLQNAGLPYDRQIMKCRNCGELGHSARGCKQERATIERTEIKCTNCEELGHRMRDCKASRKSRFGCRNCGSERHEAKECPNPRSAENVECRRCKEKGHFAKDCPIAAPREPRTCRNCGSTEHIVRDCDHPPNPANMVCRNCDERGHAARACPQPKNWAKVKCNRCGQMGHTVKRCTEPEDGQGSENHTNRPDDKQVARRSVRSVQDKDMQVARRSVRREDIQVTKRPVQDEDMQIVGRSAYPDTPTYADADVDAGGGSYVEADDYAEHDRLADDRNW</sequence>
<comment type="subcellular location">
    <subcellularLocation>
        <location evidence="1">Nucleus</location>
    </subcellularLocation>
</comment>
<feature type="domain" description="CCHC-type" evidence="9">
    <location>
        <begin position="417"/>
        <end position="431"/>
    </location>
</feature>
<dbReference type="Proteomes" id="UP001216150">
    <property type="component" value="Unassembled WGS sequence"/>
</dbReference>
<dbReference type="GO" id="GO:0003723">
    <property type="term" value="F:RNA binding"/>
    <property type="evidence" value="ECO:0007669"/>
    <property type="project" value="TreeGrafter"/>
</dbReference>
<dbReference type="GO" id="GO:0008270">
    <property type="term" value="F:zinc ion binding"/>
    <property type="evidence" value="ECO:0007669"/>
    <property type="project" value="UniProtKB-KW"/>
</dbReference>
<feature type="domain" description="CCHC-type" evidence="9">
    <location>
        <begin position="342"/>
        <end position="358"/>
    </location>
</feature>
<dbReference type="PROSITE" id="PS50158">
    <property type="entry name" value="ZF_CCHC"/>
    <property type="match status" value="11"/>
</dbReference>
<gene>
    <name evidence="10" type="ORF">N7450_008670</name>
</gene>
<feature type="domain" description="CCHC-type" evidence="9">
    <location>
        <begin position="133"/>
        <end position="148"/>
    </location>
</feature>
<feature type="domain" description="CCHC-type" evidence="9">
    <location>
        <begin position="393"/>
        <end position="408"/>
    </location>
</feature>
<feature type="domain" description="CCHC-type" evidence="9">
    <location>
        <begin position="369"/>
        <end position="384"/>
    </location>
</feature>
<evidence type="ECO:0000256" key="7">
    <source>
        <dbReference type="PROSITE-ProRule" id="PRU00047"/>
    </source>
</evidence>
<dbReference type="GO" id="GO:0071031">
    <property type="term" value="P:nuclear mRNA surveillance of mRNA 3'-end processing"/>
    <property type="evidence" value="ECO:0007669"/>
    <property type="project" value="TreeGrafter"/>
</dbReference>
<feature type="domain" description="CCHC-type" evidence="9">
    <location>
        <begin position="87"/>
        <end position="102"/>
    </location>
</feature>
<dbReference type="InterPro" id="IPR036875">
    <property type="entry name" value="Znf_CCHC_sf"/>
</dbReference>
<dbReference type="InterPro" id="IPR001878">
    <property type="entry name" value="Znf_CCHC"/>
</dbReference>
<dbReference type="SMART" id="SM00343">
    <property type="entry name" value="ZnF_C2HC"/>
    <property type="match status" value="13"/>
</dbReference>
<evidence type="ECO:0000313" key="10">
    <source>
        <dbReference type="EMBL" id="KAJ5574771.1"/>
    </source>
</evidence>
<proteinExistence type="predicted"/>
<dbReference type="InterPro" id="IPR051644">
    <property type="entry name" value="TRAMP_AT-DNA-binding"/>
</dbReference>
<keyword evidence="11" id="KW-1185">Reference proteome</keyword>
<dbReference type="GO" id="GO:0071035">
    <property type="term" value="P:nuclear polyadenylation-dependent rRNA catabolic process"/>
    <property type="evidence" value="ECO:0007669"/>
    <property type="project" value="TreeGrafter"/>
</dbReference>
<keyword evidence="5" id="KW-0862">Zinc</keyword>